<dbReference type="EMBL" id="JBHTLP010000008">
    <property type="protein sequence ID" value="MFD1142625.1"/>
    <property type="molecule type" value="Genomic_DNA"/>
</dbReference>
<proteinExistence type="predicted"/>
<evidence type="ECO:0000259" key="2">
    <source>
        <dbReference type="PROSITE" id="PS50110"/>
    </source>
</evidence>
<evidence type="ECO:0000313" key="3">
    <source>
        <dbReference type="EMBL" id="MFD1142625.1"/>
    </source>
</evidence>
<dbReference type="SUPFAM" id="SSF52172">
    <property type="entry name" value="CheY-like"/>
    <property type="match status" value="1"/>
</dbReference>
<dbReference type="InterPro" id="IPR001789">
    <property type="entry name" value="Sig_transdc_resp-reg_receiver"/>
</dbReference>
<organism evidence="3 4">
    <name type="scientific">Larkinella insperata</name>
    <dbReference type="NCBI Taxonomy" id="332158"/>
    <lineage>
        <taxon>Bacteria</taxon>
        <taxon>Pseudomonadati</taxon>
        <taxon>Bacteroidota</taxon>
        <taxon>Cytophagia</taxon>
        <taxon>Cytophagales</taxon>
        <taxon>Spirosomataceae</taxon>
        <taxon>Larkinella</taxon>
    </lineage>
</organism>
<dbReference type="RefSeq" id="WP_265993119.1">
    <property type="nucleotide sequence ID" value="NZ_CP110973.1"/>
</dbReference>
<evidence type="ECO:0000256" key="1">
    <source>
        <dbReference type="PROSITE-ProRule" id="PRU00169"/>
    </source>
</evidence>
<dbReference type="CDD" id="cd17557">
    <property type="entry name" value="REC_Rcp-like"/>
    <property type="match status" value="1"/>
</dbReference>
<dbReference type="PANTHER" id="PTHR44520:SF2">
    <property type="entry name" value="RESPONSE REGULATOR RCP1"/>
    <property type="match status" value="1"/>
</dbReference>
<dbReference type="InterPro" id="IPR052893">
    <property type="entry name" value="TCS_response_regulator"/>
</dbReference>
<protein>
    <submittedName>
        <fullName evidence="3">Response regulator</fullName>
    </submittedName>
</protein>
<dbReference type="InterPro" id="IPR011006">
    <property type="entry name" value="CheY-like_superfamily"/>
</dbReference>
<gene>
    <name evidence="3" type="ORF">ACFQ4C_15975</name>
</gene>
<sequence>MKASCFECVFLVDDDEDDQFLLQQVFHQYSPECQIRLLSNGVELIEALETINSLPALVMLDLNMPYMSGFEALEAIRKDEKYQSLPIVILTTSDQQIDQQRAIQLGANDFITKPTLLADYSQVVLRLRKQWLVGRCVR</sequence>
<accession>A0ABW3QN00</accession>
<dbReference type="SMART" id="SM00448">
    <property type="entry name" value="REC"/>
    <property type="match status" value="1"/>
</dbReference>
<dbReference type="Gene3D" id="3.40.50.2300">
    <property type="match status" value="1"/>
</dbReference>
<evidence type="ECO:0000313" key="4">
    <source>
        <dbReference type="Proteomes" id="UP001597116"/>
    </source>
</evidence>
<comment type="caution">
    <text evidence="3">The sequence shown here is derived from an EMBL/GenBank/DDBJ whole genome shotgun (WGS) entry which is preliminary data.</text>
</comment>
<feature type="domain" description="Response regulatory" evidence="2">
    <location>
        <begin position="8"/>
        <end position="128"/>
    </location>
</feature>
<dbReference type="Pfam" id="PF00072">
    <property type="entry name" value="Response_reg"/>
    <property type="match status" value="1"/>
</dbReference>
<keyword evidence="1" id="KW-0597">Phosphoprotein</keyword>
<feature type="modified residue" description="4-aspartylphosphate" evidence="1">
    <location>
        <position position="61"/>
    </location>
</feature>
<dbReference type="PROSITE" id="PS50110">
    <property type="entry name" value="RESPONSE_REGULATORY"/>
    <property type="match status" value="1"/>
</dbReference>
<dbReference type="Proteomes" id="UP001597116">
    <property type="component" value="Unassembled WGS sequence"/>
</dbReference>
<keyword evidence="4" id="KW-1185">Reference proteome</keyword>
<reference evidence="4" key="1">
    <citation type="journal article" date="2019" name="Int. J. Syst. Evol. Microbiol.">
        <title>The Global Catalogue of Microorganisms (GCM) 10K type strain sequencing project: providing services to taxonomists for standard genome sequencing and annotation.</title>
        <authorList>
            <consortium name="The Broad Institute Genomics Platform"/>
            <consortium name="The Broad Institute Genome Sequencing Center for Infectious Disease"/>
            <person name="Wu L."/>
            <person name="Ma J."/>
        </authorList>
    </citation>
    <scope>NUCLEOTIDE SEQUENCE [LARGE SCALE GENOMIC DNA]</scope>
    <source>
        <strain evidence="4">CCUG 55608</strain>
    </source>
</reference>
<dbReference type="PANTHER" id="PTHR44520">
    <property type="entry name" value="RESPONSE REGULATOR RCP1-RELATED"/>
    <property type="match status" value="1"/>
</dbReference>
<name>A0ABW3QN00_9BACT</name>